<sequence>MARRMHASPSEPVTALHASSNYQSPIKAPKAVPRHPVGAAAGFARRLSPAISEVNHHCHYSNDDSPKTACPSITTTPRSKTIMTSNVSELAAVQALRESNEALLALATELIRMIPASFPVHEMIQRREEARALADKFLSSTAVIEMGHRGYDLEATGTTLSSLPLLKGDAGRIAGEPECAKVHHPRSKSSVF</sequence>
<reference evidence="1 2" key="1">
    <citation type="submission" date="2023-01" db="EMBL/GenBank/DDBJ databases">
        <title>Analysis of 21 Apiospora genomes using comparative genomics revels a genus with tremendous synthesis potential of carbohydrate active enzymes and secondary metabolites.</title>
        <authorList>
            <person name="Sorensen T."/>
        </authorList>
    </citation>
    <scope>NUCLEOTIDE SEQUENCE [LARGE SCALE GENOMIC DNA]</scope>
    <source>
        <strain evidence="1 2">CBS 20057</strain>
    </source>
</reference>
<accession>A0ABR1ST34</accession>
<keyword evidence="2" id="KW-1185">Reference proteome</keyword>
<protein>
    <submittedName>
        <fullName evidence="1">Uncharacterized protein</fullName>
    </submittedName>
</protein>
<dbReference type="EMBL" id="JAQQWI010000002">
    <property type="protein sequence ID" value="KAK8037464.1"/>
    <property type="molecule type" value="Genomic_DNA"/>
</dbReference>
<organism evidence="1 2">
    <name type="scientific">Apiospora marii</name>
    <dbReference type="NCBI Taxonomy" id="335849"/>
    <lineage>
        <taxon>Eukaryota</taxon>
        <taxon>Fungi</taxon>
        <taxon>Dikarya</taxon>
        <taxon>Ascomycota</taxon>
        <taxon>Pezizomycotina</taxon>
        <taxon>Sordariomycetes</taxon>
        <taxon>Xylariomycetidae</taxon>
        <taxon>Amphisphaeriales</taxon>
        <taxon>Apiosporaceae</taxon>
        <taxon>Apiospora</taxon>
    </lineage>
</organism>
<evidence type="ECO:0000313" key="1">
    <source>
        <dbReference type="EMBL" id="KAK8037464.1"/>
    </source>
</evidence>
<evidence type="ECO:0000313" key="2">
    <source>
        <dbReference type="Proteomes" id="UP001396898"/>
    </source>
</evidence>
<name>A0ABR1ST34_9PEZI</name>
<comment type="caution">
    <text evidence="1">The sequence shown here is derived from an EMBL/GenBank/DDBJ whole genome shotgun (WGS) entry which is preliminary data.</text>
</comment>
<proteinExistence type="predicted"/>
<gene>
    <name evidence="1" type="ORF">PG991_000810</name>
</gene>
<dbReference type="Proteomes" id="UP001396898">
    <property type="component" value="Unassembled WGS sequence"/>
</dbReference>